<dbReference type="PANTHER" id="PTHR33734">
    <property type="entry name" value="LYSM DOMAIN-CONTAINING GPI-ANCHORED PROTEIN 2"/>
    <property type="match status" value="1"/>
</dbReference>
<keyword evidence="3" id="KW-0732">Signal</keyword>
<dbReference type="OrthoDB" id="9815002at2"/>
<evidence type="ECO:0000313" key="5">
    <source>
        <dbReference type="EMBL" id="ACV36318.1"/>
    </source>
</evidence>
<dbReference type="PROSITE" id="PS51782">
    <property type="entry name" value="LYSM"/>
    <property type="match status" value="5"/>
</dbReference>
<dbReference type="InterPro" id="IPR018392">
    <property type="entry name" value="LysM"/>
</dbReference>
<dbReference type="PROSITE" id="PS00922">
    <property type="entry name" value="TRANSGLYCOSYLASE"/>
    <property type="match status" value="1"/>
</dbReference>
<protein>
    <submittedName>
        <fullName evidence="5">Lytic transglycosylase catalytic</fullName>
    </submittedName>
</protein>
<feature type="domain" description="LysM" evidence="4">
    <location>
        <begin position="524"/>
        <end position="567"/>
    </location>
</feature>
<feature type="compositionally biased region" description="Basic and acidic residues" evidence="2">
    <location>
        <begin position="687"/>
        <end position="701"/>
    </location>
</feature>
<feature type="domain" description="LysM" evidence="4">
    <location>
        <begin position="354"/>
        <end position="398"/>
    </location>
</feature>
<dbReference type="PANTHER" id="PTHR33734:SF22">
    <property type="entry name" value="MEMBRANE-BOUND LYTIC MUREIN TRANSGLYCOSYLASE D"/>
    <property type="match status" value="1"/>
</dbReference>
<evidence type="ECO:0000256" key="1">
    <source>
        <dbReference type="ARBA" id="ARBA00007734"/>
    </source>
</evidence>
<dbReference type="EMBL" id="CP001715">
    <property type="protein sequence ID" value="ACV36318.1"/>
    <property type="molecule type" value="Genomic_DNA"/>
</dbReference>
<dbReference type="GO" id="GO:0016020">
    <property type="term" value="C:membrane"/>
    <property type="evidence" value="ECO:0007669"/>
    <property type="project" value="InterPro"/>
</dbReference>
<evidence type="ECO:0000256" key="2">
    <source>
        <dbReference type="SAM" id="MobiDB-lite"/>
    </source>
</evidence>
<dbReference type="Gene3D" id="1.10.530.10">
    <property type="match status" value="1"/>
</dbReference>
<proteinExistence type="inferred from homology"/>
<gene>
    <name evidence="5" type="ordered locus">CAP2UW1_3043</name>
</gene>
<dbReference type="SUPFAM" id="SSF54106">
    <property type="entry name" value="LysM domain"/>
    <property type="match status" value="4"/>
</dbReference>
<sequence length="767" mass="83273" precursor="true">MTPRLAFAIAFSLACGAAASDEATGQGFTPLLQPPPGRNGASGSAADPALQIGTAGALPVIELVAPSALPEPIDLTSEPEELYQRLRQGFAMPNINNALVLHHQQWYLNHPESLRRMVERSSRYLHHIVEEIEKRGMPMELALLPMVESAYNPTAYSRSHASGLWQFVPATGKQYKLEQNWWADGRRDIVASTAAALEYLQYIYELHGDWHLALASYNWGEGAVGRAISKNAAQGLPCDYLSLKMPEETRQYVPKLQALKNIFSNPNILANLNLRGVPNRPYFATVTNTANIDVKLAAELAGMPLKEFVALNPAHNRPVIKSETPMVIPADRVDTFISNLEAHEGSEKPLSSWQPYTLRAGEKLEEVAPRFGMTLANLRAVNGINGRIRVSAGQTLLVAAQEGAEVADLAALPEQPLAAETQRIAETAPRLPKVEPTPVVTTRTHTVAKGETLPGLAQRYGMTLAELKQMNKLRADRLAPGLRLTVVVADPAGKAPASSQRTALAEVDSKTAARTEPATVATTRTHTVAKGETLRVIAQRYDMTLAELKQINKLRADQVNAGTRLAVAAPEAGSKPTAAVQRTTLAEVDNKAAAPRAEPASATRMHTVAKGETLFSVAQRYGMSMSELKQVNRLRVDQINAGTRLAVAAPEPASKPASPARNRTDVAELESRQGKAATESRQSLAKSDAKAEAKPGKKGEALVEQNRQAARKPAKLAQYTIRRGDTLVSIAKQFKVEKDDLLRWNRLQPNDIKAGQTLTIQLVQNTF</sequence>
<dbReference type="SUPFAM" id="SSF53955">
    <property type="entry name" value="Lysozyme-like"/>
    <property type="match status" value="1"/>
</dbReference>
<dbReference type="SMART" id="SM00257">
    <property type="entry name" value="LysM"/>
    <property type="match status" value="5"/>
</dbReference>
<dbReference type="eggNOG" id="COG1388">
    <property type="taxonomic scope" value="Bacteria"/>
</dbReference>
<feature type="region of interest" description="Disordered" evidence="2">
    <location>
        <begin position="647"/>
        <end position="709"/>
    </location>
</feature>
<dbReference type="Pfam" id="PF01476">
    <property type="entry name" value="LysM"/>
    <property type="match status" value="5"/>
</dbReference>
<dbReference type="CAZy" id="CBM50">
    <property type="family name" value="Carbohydrate-Binding Module Family 50"/>
</dbReference>
<feature type="domain" description="LysM" evidence="4">
    <location>
        <begin position="717"/>
        <end position="760"/>
    </location>
</feature>
<dbReference type="CDD" id="cd16894">
    <property type="entry name" value="MltD-like"/>
    <property type="match status" value="1"/>
</dbReference>
<feature type="compositionally biased region" description="Basic and acidic residues" evidence="2">
    <location>
        <begin position="662"/>
        <end position="673"/>
    </location>
</feature>
<feature type="signal peptide" evidence="3">
    <location>
        <begin position="1"/>
        <end position="19"/>
    </location>
</feature>
<accession>C7RUS3</accession>
<evidence type="ECO:0000259" key="4">
    <source>
        <dbReference type="PROSITE" id="PS51782"/>
    </source>
</evidence>
<organism evidence="5">
    <name type="scientific">Accumulibacter regalis</name>
    <dbReference type="NCBI Taxonomy" id="522306"/>
    <lineage>
        <taxon>Bacteria</taxon>
        <taxon>Pseudomonadati</taxon>
        <taxon>Pseudomonadota</taxon>
        <taxon>Betaproteobacteria</taxon>
        <taxon>Candidatus Accumulibacter</taxon>
    </lineage>
</organism>
<name>C7RUS3_ACCRE</name>
<evidence type="ECO:0000256" key="3">
    <source>
        <dbReference type="SAM" id="SignalP"/>
    </source>
</evidence>
<comment type="similarity">
    <text evidence="1">Belongs to the transglycosylase Slt family.</text>
</comment>
<dbReference type="KEGG" id="app:CAP2UW1_3043"/>
<dbReference type="InterPro" id="IPR036779">
    <property type="entry name" value="LysM_dom_sf"/>
</dbReference>
<dbReference type="Gene3D" id="3.10.350.10">
    <property type="entry name" value="LysM domain"/>
    <property type="match status" value="5"/>
</dbReference>
<dbReference type="InterPro" id="IPR000189">
    <property type="entry name" value="Transglyc_AS"/>
</dbReference>
<dbReference type="AlphaFoldDB" id="C7RUS3"/>
<dbReference type="eggNOG" id="COG0741">
    <property type="taxonomic scope" value="Bacteria"/>
</dbReference>
<feature type="domain" description="LysM" evidence="4">
    <location>
        <begin position="443"/>
        <end position="486"/>
    </location>
</feature>
<dbReference type="InterPro" id="IPR023346">
    <property type="entry name" value="Lysozyme-like_dom_sf"/>
</dbReference>
<dbReference type="GO" id="GO:0000270">
    <property type="term" value="P:peptidoglycan metabolic process"/>
    <property type="evidence" value="ECO:0007669"/>
    <property type="project" value="InterPro"/>
</dbReference>
<dbReference type="HOGENOM" id="CLU_009520_1_5_4"/>
<dbReference type="STRING" id="522306.CAP2UW1_3043"/>
<feature type="domain" description="LysM" evidence="4">
    <location>
        <begin position="604"/>
        <end position="647"/>
    </location>
</feature>
<dbReference type="CDD" id="cd00118">
    <property type="entry name" value="LysM"/>
    <property type="match status" value="4"/>
</dbReference>
<dbReference type="PROSITE" id="PS51257">
    <property type="entry name" value="PROKAR_LIPOPROTEIN"/>
    <property type="match status" value="1"/>
</dbReference>
<dbReference type="InterPro" id="IPR008258">
    <property type="entry name" value="Transglycosylase_SLT_dom_1"/>
</dbReference>
<feature type="compositionally biased region" description="Low complexity" evidence="2">
    <location>
        <begin position="647"/>
        <end position="660"/>
    </location>
</feature>
<dbReference type="Pfam" id="PF01464">
    <property type="entry name" value="SLT"/>
    <property type="match status" value="1"/>
</dbReference>
<reference evidence="5" key="2">
    <citation type="submission" date="2009-09" db="EMBL/GenBank/DDBJ databases">
        <title>Complete sequence of chromosome of Candidatus Accumulibacter phosphatis clade IIA str. UW-1.</title>
        <authorList>
            <consortium name="US DOE Joint Genome Institute"/>
            <person name="Martin H.G."/>
            <person name="Ivanova N."/>
            <person name="Kunin V."/>
            <person name="Warnecke F."/>
            <person name="Barry K."/>
            <person name="He S."/>
            <person name="Salamov A."/>
            <person name="Szeto E."/>
            <person name="Dalin E."/>
            <person name="Pangilinan J.L."/>
            <person name="Lapidus A."/>
            <person name="Lowry S."/>
            <person name="Kyrpides N.C."/>
            <person name="McMahon K.D."/>
            <person name="Hugenholtz P."/>
        </authorList>
    </citation>
    <scope>NUCLEOTIDE SEQUENCE [LARGE SCALE GENOMIC DNA]</scope>
    <source>
        <strain evidence="5">UW-1</strain>
    </source>
</reference>
<reference evidence="5" key="1">
    <citation type="submission" date="2009-08" db="EMBL/GenBank/DDBJ databases">
        <authorList>
            <consortium name="US DOE Joint Genome Institute"/>
            <person name="Lucas S."/>
            <person name="Copeland A."/>
            <person name="Lapidus A."/>
            <person name="Glavina del Rio T."/>
            <person name="Dalin E."/>
            <person name="Tice H."/>
            <person name="Bruce D."/>
            <person name="Barry K."/>
            <person name="Pitluck S."/>
            <person name="Lowry S."/>
            <person name="Larimer F."/>
            <person name="Land M."/>
            <person name="Hauser L."/>
            <person name="Kyrpides N."/>
            <person name="Ivanova N."/>
            <person name="McMahon K.D."/>
            <person name="Hugenholtz P."/>
        </authorList>
    </citation>
    <scope>NUCLEOTIDE SEQUENCE</scope>
    <source>
        <strain evidence="5">UW-1</strain>
    </source>
</reference>
<feature type="chain" id="PRO_5002984205" evidence="3">
    <location>
        <begin position="20"/>
        <end position="767"/>
    </location>
</feature>
<dbReference type="GO" id="GO:0008933">
    <property type="term" value="F:peptidoglycan lytic transglycosylase activity"/>
    <property type="evidence" value="ECO:0007669"/>
    <property type="project" value="InterPro"/>
</dbReference>
<dbReference type="CAZy" id="GH23">
    <property type="family name" value="Glycoside Hydrolase Family 23"/>
</dbReference>
<feature type="region of interest" description="Disordered" evidence="2">
    <location>
        <begin position="24"/>
        <end position="46"/>
    </location>
</feature>